<evidence type="ECO:0000313" key="3">
    <source>
        <dbReference type="Proteomes" id="UP001497457"/>
    </source>
</evidence>
<dbReference type="AlphaFoldDB" id="A0ABC9ATT3"/>
<evidence type="ECO:0000256" key="1">
    <source>
        <dbReference type="SAM" id="SignalP"/>
    </source>
</evidence>
<gene>
    <name evidence="2" type="ORF">URODEC1_LOCUS56789</name>
</gene>
<reference evidence="2 3" key="2">
    <citation type="submission" date="2024-10" db="EMBL/GenBank/DDBJ databases">
        <authorList>
            <person name="Ryan C."/>
        </authorList>
    </citation>
    <scope>NUCLEOTIDE SEQUENCE [LARGE SCALE GENOMIC DNA]</scope>
</reference>
<evidence type="ECO:0000313" key="2">
    <source>
        <dbReference type="EMBL" id="CAL4982823.1"/>
    </source>
</evidence>
<dbReference type="EMBL" id="OZ075132">
    <property type="protein sequence ID" value="CAL4982823.1"/>
    <property type="molecule type" value="Genomic_DNA"/>
</dbReference>
<reference evidence="3" key="1">
    <citation type="submission" date="2024-06" db="EMBL/GenBank/DDBJ databases">
        <authorList>
            <person name="Ryan C."/>
        </authorList>
    </citation>
    <scope>NUCLEOTIDE SEQUENCE [LARGE SCALE GENOMIC DNA]</scope>
</reference>
<feature type="signal peptide" evidence="1">
    <location>
        <begin position="1"/>
        <end position="24"/>
    </location>
</feature>
<accession>A0ABC9ATT3</accession>
<organism evidence="2 3">
    <name type="scientific">Urochloa decumbens</name>
    <dbReference type="NCBI Taxonomy" id="240449"/>
    <lineage>
        <taxon>Eukaryota</taxon>
        <taxon>Viridiplantae</taxon>
        <taxon>Streptophyta</taxon>
        <taxon>Embryophyta</taxon>
        <taxon>Tracheophyta</taxon>
        <taxon>Spermatophyta</taxon>
        <taxon>Magnoliopsida</taxon>
        <taxon>Liliopsida</taxon>
        <taxon>Poales</taxon>
        <taxon>Poaceae</taxon>
        <taxon>PACMAD clade</taxon>
        <taxon>Panicoideae</taxon>
        <taxon>Panicodae</taxon>
        <taxon>Paniceae</taxon>
        <taxon>Melinidinae</taxon>
        <taxon>Urochloa</taxon>
    </lineage>
</organism>
<keyword evidence="1" id="KW-0732">Signal</keyword>
<dbReference type="Proteomes" id="UP001497457">
    <property type="component" value="Chromosome 22rd"/>
</dbReference>
<sequence length="83" mass="9001">MHYLMATSFVVLVMISFKSSSCQASWTSPPCFPSTSLDCTKEICISVCAAHGHETNHPYCRKGLYQWPACCCPPPALTASVNG</sequence>
<proteinExistence type="predicted"/>
<protein>
    <submittedName>
        <fullName evidence="2">Uncharacterized protein</fullName>
    </submittedName>
</protein>
<feature type="chain" id="PRO_5044744593" evidence="1">
    <location>
        <begin position="25"/>
        <end position="83"/>
    </location>
</feature>
<keyword evidence="3" id="KW-1185">Reference proteome</keyword>
<name>A0ABC9ATT3_9POAL</name>